<sequence>MACQKCKCRGRMGLPIRRQNGNLLGSAHFLSTSFGPWKTADLDAMSLAENSLCKLRLEKPSGGFIVMVPELIGFPFIPSSAITECRSWATGTTPNPGRNDSFDRAVESPRALKMQCGLIPWHPRYPALCSFQSDGTVCPSAHQQNCVFLCGPSSYQPKWKRHMPHQLRLY</sequence>
<dbReference type="EMBL" id="JH226133">
    <property type="protein sequence ID" value="EHY57432.1"/>
    <property type="molecule type" value="Genomic_DNA"/>
</dbReference>
<proteinExistence type="predicted"/>
<dbReference type="EMBL" id="JH226133">
    <property type="protein sequence ID" value="EHY57433.1"/>
    <property type="molecule type" value="Genomic_DNA"/>
</dbReference>
<reference evidence="1" key="1">
    <citation type="submission" date="2011-07" db="EMBL/GenBank/DDBJ databases">
        <title>The Genome Sequence of Exophiala (Wangiella) dermatitidis NIH/UT8656.</title>
        <authorList>
            <consortium name="The Broad Institute Genome Sequencing Platform"/>
            <person name="Cuomo C."/>
            <person name="Wang Z."/>
            <person name="Hunicke-Smith S."/>
            <person name="Szanislo P.J."/>
            <person name="Earl A."/>
            <person name="Young S.K."/>
            <person name="Zeng Q."/>
            <person name="Gargeya S."/>
            <person name="Fitzgerald M."/>
            <person name="Haas B."/>
            <person name="Abouelleil A."/>
            <person name="Alvarado L."/>
            <person name="Arachchi H.M."/>
            <person name="Berlin A."/>
            <person name="Brown A."/>
            <person name="Chapman S.B."/>
            <person name="Chen Z."/>
            <person name="Dunbar C."/>
            <person name="Freedman E."/>
            <person name="Gearin G."/>
            <person name="Gellesch M."/>
            <person name="Goldberg J."/>
            <person name="Griggs A."/>
            <person name="Gujja S."/>
            <person name="Heiman D."/>
            <person name="Howarth C."/>
            <person name="Larson L."/>
            <person name="Lui A."/>
            <person name="MacDonald P.J.P."/>
            <person name="Montmayeur A."/>
            <person name="Murphy C."/>
            <person name="Neiman D."/>
            <person name="Pearson M."/>
            <person name="Priest M."/>
            <person name="Roberts A."/>
            <person name="Saif S."/>
            <person name="Shea T."/>
            <person name="Shenoy N."/>
            <person name="Sisk P."/>
            <person name="Stolte C."/>
            <person name="Sykes S."/>
            <person name="Wortman J."/>
            <person name="Nusbaum C."/>
            <person name="Birren B."/>
        </authorList>
    </citation>
    <scope>NUCLEOTIDE SEQUENCE</scope>
    <source>
        <strain evidence="1">NIH/UT8656</strain>
    </source>
</reference>
<organism evidence="1 2">
    <name type="scientific">Exophiala dermatitidis (strain ATCC 34100 / CBS 525.76 / NIH/UT8656)</name>
    <name type="common">Black yeast</name>
    <name type="synonym">Wangiella dermatitidis</name>
    <dbReference type="NCBI Taxonomy" id="858893"/>
    <lineage>
        <taxon>Eukaryota</taxon>
        <taxon>Fungi</taxon>
        <taxon>Dikarya</taxon>
        <taxon>Ascomycota</taxon>
        <taxon>Pezizomycotina</taxon>
        <taxon>Eurotiomycetes</taxon>
        <taxon>Chaetothyriomycetidae</taxon>
        <taxon>Chaetothyriales</taxon>
        <taxon>Herpotrichiellaceae</taxon>
        <taxon>Exophiala</taxon>
    </lineage>
</organism>
<evidence type="ECO:0000313" key="1">
    <source>
        <dbReference type="EMBL" id="EHY57432.1"/>
    </source>
</evidence>
<accession>H6BXU3</accession>
<keyword evidence="2" id="KW-1185">Reference proteome</keyword>
<dbReference type="RefSeq" id="XP_009157893.1">
    <property type="nucleotide sequence ID" value="XM_009159645.1"/>
</dbReference>
<dbReference type="AlphaFoldDB" id="H6BXU3"/>
<dbReference type="VEuPathDB" id="FungiDB:HMPREF1120_05467"/>
<evidence type="ECO:0000313" key="2">
    <source>
        <dbReference type="Proteomes" id="UP000007304"/>
    </source>
</evidence>
<dbReference type="HOGENOM" id="CLU_1570671_0_0_1"/>
<protein>
    <submittedName>
        <fullName evidence="1">Uncharacterized protein</fullName>
    </submittedName>
</protein>
<dbReference type="Proteomes" id="UP000007304">
    <property type="component" value="Unassembled WGS sequence"/>
</dbReference>
<name>H6BXU3_EXODN</name>
<dbReference type="RefSeq" id="XP_009157894.1">
    <property type="nucleotide sequence ID" value="XM_009159646.1"/>
</dbReference>
<dbReference type="GeneID" id="20310106"/>
<gene>
    <name evidence="1" type="ORF">HMPREF1120_05467</name>
</gene>